<keyword evidence="4 8" id="KW-0418">Kinase</keyword>
<dbReference type="InterPro" id="IPR003136">
    <property type="entry name" value="Cytidylate_kin"/>
</dbReference>
<dbReference type="GO" id="GO:0005829">
    <property type="term" value="C:cytosol"/>
    <property type="evidence" value="ECO:0007669"/>
    <property type="project" value="TreeGrafter"/>
</dbReference>
<proteinExistence type="inferred from homology"/>
<keyword evidence="8" id="KW-0963">Cytoplasm</keyword>
<accession>A0A3D1JCQ2</accession>
<dbReference type="Gene3D" id="3.40.50.300">
    <property type="entry name" value="P-loop containing nucleotide triphosphate hydrolases"/>
    <property type="match status" value="1"/>
</dbReference>
<evidence type="ECO:0000256" key="2">
    <source>
        <dbReference type="ARBA" id="ARBA00022679"/>
    </source>
</evidence>
<keyword evidence="5 8" id="KW-0067">ATP-binding</keyword>
<dbReference type="GO" id="GO:0005524">
    <property type="term" value="F:ATP binding"/>
    <property type="evidence" value="ECO:0007669"/>
    <property type="project" value="UniProtKB-UniRule"/>
</dbReference>
<dbReference type="PANTHER" id="PTHR21299:SF2">
    <property type="entry name" value="CYTIDYLATE KINASE"/>
    <property type="match status" value="1"/>
</dbReference>
<comment type="catalytic activity">
    <reaction evidence="7 8">
        <text>CMP + ATP = CDP + ADP</text>
        <dbReference type="Rhea" id="RHEA:11600"/>
        <dbReference type="ChEBI" id="CHEBI:30616"/>
        <dbReference type="ChEBI" id="CHEBI:58069"/>
        <dbReference type="ChEBI" id="CHEBI:60377"/>
        <dbReference type="ChEBI" id="CHEBI:456216"/>
        <dbReference type="EC" id="2.7.4.25"/>
    </reaction>
</comment>
<evidence type="ECO:0000256" key="1">
    <source>
        <dbReference type="ARBA" id="ARBA00009427"/>
    </source>
</evidence>
<dbReference type="InterPro" id="IPR027417">
    <property type="entry name" value="P-loop_NTPase"/>
</dbReference>
<protein>
    <recommendedName>
        <fullName evidence="8">Cytidylate kinase</fullName>
        <shortName evidence="8">CK</shortName>
        <ecNumber evidence="8">2.7.4.25</ecNumber>
    </recommendedName>
    <alternativeName>
        <fullName evidence="8">Cytidine monophosphate kinase</fullName>
        <shortName evidence="8">CMP kinase</shortName>
    </alternativeName>
</protein>
<evidence type="ECO:0000256" key="8">
    <source>
        <dbReference type="HAMAP-Rule" id="MF_00238"/>
    </source>
</evidence>
<dbReference type="NCBIfam" id="TIGR00017">
    <property type="entry name" value="cmk"/>
    <property type="match status" value="1"/>
</dbReference>
<dbReference type="GO" id="GO:0015949">
    <property type="term" value="P:nucleobase-containing small molecule interconversion"/>
    <property type="evidence" value="ECO:0007669"/>
    <property type="project" value="TreeGrafter"/>
</dbReference>
<feature type="domain" description="Cytidylate kinase" evidence="9">
    <location>
        <begin position="8"/>
        <end position="221"/>
    </location>
</feature>
<dbReference type="PANTHER" id="PTHR21299">
    <property type="entry name" value="CYTIDYLATE KINASE/PANTOATE-BETA-ALANINE LIGASE"/>
    <property type="match status" value="1"/>
</dbReference>
<evidence type="ECO:0000259" key="9">
    <source>
        <dbReference type="Pfam" id="PF02224"/>
    </source>
</evidence>
<sequence>MKKKPSTIAIDGPAASGKSTIAEKLARELGYLFFDTGVMYRAVTLAALRRLGTVEDEAAVSQLAAEVNIDITPPSKEDGRKYDVLLDGEDVTWEIRSREVEASVSQVSAYPGVRKAMTDQQRRIGLRGHCVMVGRDIGTVVLPEADLKIYLVASPEERARRRHQENLQRGLASDYSAILQAMIRRDQIDSTRQVAPLKPAEDAHIIDTDGLSIEEVLGRVRSLLEDCARAETDLNG</sequence>
<gene>
    <name evidence="8" type="primary">cmk</name>
    <name evidence="10" type="ORF">DEQ80_00495</name>
</gene>
<comment type="similarity">
    <text evidence="1 8">Belongs to the cytidylate kinase family. Type 1 subfamily.</text>
</comment>
<organism evidence="10 11">
    <name type="scientific">Anaerolinea thermolimosa</name>
    <dbReference type="NCBI Taxonomy" id="229919"/>
    <lineage>
        <taxon>Bacteria</taxon>
        <taxon>Bacillati</taxon>
        <taxon>Chloroflexota</taxon>
        <taxon>Anaerolineae</taxon>
        <taxon>Anaerolineales</taxon>
        <taxon>Anaerolineaceae</taxon>
        <taxon>Anaerolinea</taxon>
    </lineage>
</organism>
<dbReference type="InterPro" id="IPR011994">
    <property type="entry name" value="Cytidylate_kinase_dom"/>
</dbReference>
<comment type="caution">
    <text evidence="10">The sequence shown here is derived from an EMBL/GenBank/DDBJ whole genome shotgun (WGS) entry which is preliminary data.</text>
</comment>
<name>A0A3D1JCQ2_9CHLR</name>
<dbReference type="EMBL" id="DPBP01000003">
    <property type="protein sequence ID" value="HCE16312.1"/>
    <property type="molecule type" value="Genomic_DNA"/>
</dbReference>
<feature type="binding site" evidence="8">
    <location>
        <begin position="12"/>
        <end position="20"/>
    </location>
    <ligand>
        <name>ATP</name>
        <dbReference type="ChEBI" id="CHEBI:30616"/>
    </ligand>
</feature>
<dbReference type="HAMAP" id="MF_00238">
    <property type="entry name" value="Cytidyl_kinase_type1"/>
    <property type="match status" value="1"/>
</dbReference>
<evidence type="ECO:0000256" key="3">
    <source>
        <dbReference type="ARBA" id="ARBA00022741"/>
    </source>
</evidence>
<dbReference type="CDD" id="cd02020">
    <property type="entry name" value="CMPK"/>
    <property type="match status" value="1"/>
</dbReference>
<dbReference type="EC" id="2.7.4.25" evidence="8"/>
<dbReference type="Proteomes" id="UP000264141">
    <property type="component" value="Unassembled WGS sequence"/>
</dbReference>
<evidence type="ECO:0000313" key="10">
    <source>
        <dbReference type="EMBL" id="HCE16312.1"/>
    </source>
</evidence>
<evidence type="ECO:0000256" key="5">
    <source>
        <dbReference type="ARBA" id="ARBA00022840"/>
    </source>
</evidence>
<dbReference type="SUPFAM" id="SSF52540">
    <property type="entry name" value="P-loop containing nucleoside triphosphate hydrolases"/>
    <property type="match status" value="1"/>
</dbReference>
<dbReference type="GO" id="GO:0006220">
    <property type="term" value="P:pyrimidine nucleotide metabolic process"/>
    <property type="evidence" value="ECO:0007669"/>
    <property type="project" value="UniProtKB-UniRule"/>
</dbReference>
<dbReference type="STRING" id="229919.GCA_001050195_00565"/>
<evidence type="ECO:0000256" key="7">
    <source>
        <dbReference type="ARBA" id="ARBA00048478"/>
    </source>
</evidence>
<keyword evidence="2 8" id="KW-0808">Transferase</keyword>
<dbReference type="GO" id="GO:0036430">
    <property type="term" value="F:CMP kinase activity"/>
    <property type="evidence" value="ECO:0007669"/>
    <property type="project" value="RHEA"/>
</dbReference>
<dbReference type="GO" id="GO:0036431">
    <property type="term" value="F:dCMP kinase activity"/>
    <property type="evidence" value="ECO:0007669"/>
    <property type="project" value="InterPro"/>
</dbReference>
<comment type="subcellular location">
    <subcellularLocation>
        <location evidence="8">Cytoplasm</location>
    </subcellularLocation>
</comment>
<keyword evidence="3 8" id="KW-0547">Nucleotide-binding</keyword>
<evidence type="ECO:0000256" key="6">
    <source>
        <dbReference type="ARBA" id="ARBA00047615"/>
    </source>
</evidence>
<dbReference type="Pfam" id="PF02224">
    <property type="entry name" value="Cytidylate_kin"/>
    <property type="match status" value="1"/>
</dbReference>
<reference evidence="10 11" key="1">
    <citation type="journal article" date="2018" name="Nat. Biotechnol.">
        <title>A standardized bacterial taxonomy based on genome phylogeny substantially revises the tree of life.</title>
        <authorList>
            <person name="Parks D.H."/>
            <person name="Chuvochina M."/>
            <person name="Waite D.W."/>
            <person name="Rinke C."/>
            <person name="Skarshewski A."/>
            <person name="Chaumeil P.A."/>
            <person name="Hugenholtz P."/>
        </authorList>
    </citation>
    <scope>NUCLEOTIDE SEQUENCE [LARGE SCALE GENOMIC DNA]</scope>
    <source>
        <strain evidence="10">UBA8781</strain>
    </source>
</reference>
<evidence type="ECO:0000313" key="11">
    <source>
        <dbReference type="Proteomes" id="UP000264141"/>
    </source>
</evidence>
<dbReference type="AlphaFoldDB" id="A0A3D1JCQ2"/>
<evidence type="ECO:0000256" key="4">
    <source>
        <dbReference type="ARBA" id="ARBA00022777"/>
    </source>
</evidence>
<comment type="catalytic activity">
    <reaction evidence="6 8">
        <text>dCMP + ATP = dCDP + ADP</text>
        <dbReference type="Rhea" id="RHEA:25094"/>
        <dbReference type="ChEBI" id="CHEBI:30616"/>
        <dbReference type="ChEBI" id="CHEBI:57566"/>
        <dbReference type="ChEBI" id="CHEBI:58593"/>
        <dbReference type="ChEBI" id="CHEBI:456216"/>
        <dbReference type="EC" id="2.7.4.25"/>
    </reaction>
</comment>